<name>A0AAP0BIB1_9ASPA</name>
<keyword evidence="1" id="KW-0812">Transmembrane</keyword>
<dbReference type="AlphaFoldDB" id="A0AAP0BIB1"/>
<proteinExistence type="predicted"/>
<evidence type="ECO:0000313" key="2">
    <source>
        <dbReference type="EMBL" id="KAK8940752.1"/>
    </source>
</evidence>
<evidence type="ECO:0000256" key="1">
    <source>
        <dbReference type="SAM" id="Phobius"/>
    </source>
</evidence>
<accession>A0AAP0BIB1</accession>
<reference evidence="2 3" key="1">
    <citation type="journal article" date="2022" name="Nat. Plants">
        <title>Genomes of leafy and leafless Platanthera orchids illuminate the evolution of mycoheterotrophy.</title>
        <authorList>
            <person name="Li M.H."/>
            <person name="Liu K.W."/>
            <person name="Li Z."/>
            <person name="Lu H.C."/>
            <person name="Ye Q.L."/>
            <person name="Zhang D."/>
            <person name="Wang J.Y."/>
            <person name="Li Y.F."/>
            <person name="Zhong Z.M."/>
            <person name="Liu X."/>
            <person name="Yu X."/>
            <person name="Liu D.K."/>
            <person name="Tu X.D."/>
            <person name="Liu B."/>
            <person name="Hao Y."/>
            <person name="Liao X.Y."/>
            <person name="Jiang Y.T."/>
            <person name="Sun W.H."/>
            <person name="Chen J."/>
            <person name="Chen Y.Q."/>
            <person name="Ai Y."/>
            <person name="Zhai J.W."/>
            <person name="Wu S.S."/>
            <person name="Zhou Z."/>
            <person name="Hsiao Y.Y."/>
            <person name="Wu W.L."/>
            <person name="Chen Y.Y."/>
            <person name="Lin Y.F."/>
            <person name="Hsu J.L."/>
            <person name="Li C.Y."/>
            <person name="Wang Z.W."/>
            <person name="Zhao X."/>
            <person name="Zhong W.Y."/>
            <person name="Ma X.K."/>
            <person name="Ma L."/>
            <person name="Huang J."/>
            <person name="Chen G.Z."/>
            <person name="Huang M.Z."/>
            <person name="Huang L."/>
            <person name="Peng D.H."/>
            <person name="Luo Y.B."/>
            <person name="Zou S.Q."/>
            <person name="Chen S.P."/>
            <person name="Lan S."/>
            <person name="Tsai W.C."/>
            <person name="Van de Peer Y."/>
            <person name="Liu Z.J."/>
        </authorList>
    </citation>
    <scope>NUCLEOTIDE SEQUENCE [LARGE SCALE GENOMIC DNA]</scope>
    <source>
        <strain evidence="2">Lor287</strain>
    </source>
</reference>
<keyword evidence="3" id="KW-1185">Reference proteome</keyword>
<dbReference type="EMBL" id="JBBWWQ010000008">
    <property type="protein sequence ID" value="KAK8940752.1"/>
    <property type="molecule type" value="Genomic_DNA"/>
</dbReference>
<protein>
    <submittedName>
        <fullName evidence="2">Secretory carrier-associated membrane protein 1</fullName>
    </submittedName>
</protein>
<evidence type="ECO:0000313" key="3">
    <source>
        <dbReference type="Proteomes" id="UP001418222"/>
    </source>
</evidence>
<keyword evidence="1" id="KW-0472">Membrane</keyword>
<keyword evidence="1" id="KW-1133">Transmembrane helix</keyword>
<comment type="caution">
    <text evidence="2">The sequence shown here is derived from an EMBL/GenBank/DDBJ whole genome shotgun (WGS) entry which is preliminary data.</text>
</comment>
<gene>
    <name evidence="2" type="primary">SCAMP1</name>
    <name evidence="2" type="ORF">KSP39_PZI010022</name>
</gene>
<organism evidence="2 3">
    <name type="scientific">Platanthera zijinensis</name>
    <dbReference type="NCBI Taxonomy" id="2320716"/>
    <lineage>
        <taxon>Eukaryota</taxon>
        <taxon>Viridiplantae</taxon>
        <taxon>Streptophyta</taxon>
        <taxon>Embryophyta</taxon>
        <taxon>Tracheophyta</taxon>
        <taxon>Spermatophyta</taxon>
        <taxon>Magnoliopsida</taxon>
        <taxon>Liliopsida</taxon>
        <taxon>Asparagales</taxon>
        <taxon>Orchidaceae</taxon>
        <taxon>Orchidoideae</taxon>
        <taxon>Orchideae</taxon>
        <taxon>Orchidinae</taxon>
        <taxon>Platanthera</taxon>
    </lineage>
</organism>
<sequence length="167" mass="18992">MRRKEVREGALHIVFCIFAAVTPPIIFKGKSLTGREKNPCPSRRSDRSHRLPSRFFPQVVVAIARLPRFIPPSPLPLRDAGRHPCRLLRGTTPPFLHEAVRLSFMKKNSLVRAAVLLPCRLRRYLCCAAVLLPCCFPGLLACYHSDPRLLLACYRYLCFSRVVLLPC</sequence>
<feature type="transmembrane region" description="Helical" evidence="1">
    <location>
        <begin position="9"/>
        <end position="27"/>
    </location>
</feature>
<dbReference type="Proteomes" id="UP001418222">
    <property type="component" value="Unassembled WGS sequence"/>
</dbReference>